<evidence type="ECO:0000313" key="7">
    <source>
        <dbReference type="Proteomes" id="UP000617628"/>
    </source>
</evidence>
<keyword evidence="3 4" id="KW-0408">Iron</keyword>
<dbReference type="InterPro" id="IPR009056">
    <property type="entry name" value="Cyt_c-like_dom"/>
</dbReference>
<dbReference type="PROSITE" id="PS51007">
    <property type="entry name" value="CYTC"/>
    <property type="match status" value="1"/>
</dbReference>
<dbReference type="GO" id="GO:0009055">
    <property type="term" value="F:electron transfer activity"/>
    <property type="evidence" value="ECO:0007669"/>
    <property type="project" value="InterPro"/>
</dbReference>
<evidence type="ECO:0000256" key="1">
    <source>
        <dbReference type="ARBA" id="ARBA00022617"/>
    </source>
</evidence>
<dbReference type="AlphaFoldDB" id="A0A934RWY2"/>
<protein>
    <submittedName>
        <fullName evidence="6">Cbb3-type cytochrome c oxidase subunit II</fullName>
    </submittedName>
</protein>
<dbReference type="Proteomes" id="UP000617628">
    <property type="component" value="Unassembled WGS sequence"/>
</dbReference>
<dbReference type="GO" id="GO:0046872">
    <property type="term" value="F:metal ion binding"/>
    <property type="evidence" value="ECO:0007669"/>
    <property type="project" value="UniProtKB-KW"/>
</dbReference>
<keyword evidence="2 4" id="KW-0479">Metal-binding</keyword>
<dbReference type="InterPro" id="IPR036909">
    <property type="entry name" value="Cyt_c-like_dom_sf"/>
</dbReference>
<evidence type="ECO:0000313" key="6">
    <source>
        <dbReference type="EMBL" id="MBK1878036.1"/>
    </source>
</evidence>
<proteinExistence type="predicted"/>
<dbReference type="InterPro" id="IPR003468">
    <property type="entry name" value="Cyt_c_oxidase_monohaem-su/FixO"/>
</dbReference>
<comment type="caution">
    <text evidence="6">The sequence shown here is derived from an EMBL/GenBank/DDBJ whole genome shotgun (WGS) entry which is preliminary data.</text>
</comment>
<evidence type="ECO:0000256" key="2">
    <source>
        <dbReference type="ARBA" id="ARBA00022723"/>
    </source>
</evidence>
<dbReference type="GO" id="GO:0020037">
    <property type="term" value="F:heme binding"/>
    <property type="evidence" value="ECO:0007669"/>
    <property type="project" value="InterPro"/>
</dbReference>
<dbReference type="RefSeq" id="WP_200356250.1">
    <property type="nucleotide sequence ID" value="NZ_JAENIL010000025.1"/>
</dbReference>
<dbReference type="Gene3D" id="1.10.760.10">
    <property type="entry name" value="Cytochrome c-like domain"/>
    <property type="match status" value="1"/>
</dbReference>
<name>A0A934RWY2_9BACT</name>
<dbReference type="EMBL" id="JAENIL010000025">
    <property type="protein sequence ID" value="MBK1878036.1"/>
    <property type="molecule type" value="Genomic_DNA"/>
</dbReference>
<dbReference type="Pfam" id="PF02433">
    <property type="entry name" value="FixO"/>
    <property type="match status" value="1"/>
</dbReference>
<accession>A0A934RWY2</accession>
<feature type="domain" description="Cytochrome c" evidence="5">
    <location>
        <begin position="49"/>
        <end position="191"/>
    </location>
</feature>
<evidence type="ECO:0000259" key="5">
    <source>
        <dbReference type="PROSITE" id="PS51007"/>
    </source>
</evidence>
<evidence type="ECO:0000256" key="4">
    <source>
        <dbReference type="PROSITE-ProRule" id="PRU00433"/>
    </source>
</evidence>
<evidence type="ECO:0000256" key="3">
    <source>
        <dbReference type="ARBA" id="ARBA00023004"/>
    </source>
</evidence>
<keyword evidence="7" id="KW-1185">Reference proteome</keyword>
<keyword evidence="1 4" id="KW-0349">Heme</keyword>
<reference evidence="6" key="1">
    <citation type="submission" date="2021-01" db="EMBL/GenBank/DDBJ databases">
        <title>Modified the classification status of verrucomicrobia.</title>
        <authorList>
            <person name="Feng X."/>
        </authorList>
    </citation>
    <scope>NUCLEOTIDE SEQUENCE</scope>
    <source>
        <strain evidence="6">KCTC 13126</strain>
    </source>
</reference>
<gene>
    <name evidence="6" type="ORF">JIN87_14250</name>
</gene>
<sequence length="208" mass="23030">MNRGPFIFIGVLIIVSLSWAVTLVKPIQEAGNLSPIGKGEDRIPTRLTGLAEQGREVYQELGCVNCHTQQTLALVGTDVERGWGSRQSMPIDYIDQKVVFTGTNRVGPDLANVGNRRTEADWHYRHFYNPEITSPGSNMPSFAFLFEKREIVGEGSNRALALPEAYAVEEGYEVVPTRKAEALVAYMLGLSQAYEIEEAPAPEKLAFK</sequence>
<organism evidence="6 7">
    <name type="scientific">Pelagicoccus mobilis</name>
    <dbReference type="NCBI Taxonomy" id="415221"/>
    <lineage>
        <taxon>Bacteria</taxon>
        <taxon>Pseudomonadati</taxon>
        <taxon>Verrucomicrobiota</taxon>
        <taxon>Opitutia</taxon>
        <taxon>Puniceicoccales</taxon>
        <taxon>Pelagicoccaceae</taxon>
        <taxon>Pelagicoccus</taxon>
    </lineage>
</organism>
<dbReference type="SUPFAM" id="SSF46626">
    <property type="entry name" value="Cytochrome c"/>
    <property type="match status" value="1"/>
</dbReference>